<evidence type="ECO:0000259" key="1">
    <source>
        <dbReference type="Pfam" id="PF23728"/>
    </source>
</evidence>
<dbReference type="Pfam" id="PF23728">
    <property type="entry name" value="Tubby_C_like"/>
    <property type="match status" value="1"/>
</dbReference>
<reference evidence="3 5" key="2">
    <citation type="submission" date="2019-03" db="EMBL/GenBank/DDBJ databases">
        <title>Genomic Encyclopedia of Type Strains, Phase IV (KMG-IV): sequencing the most valuable type-strain genomes for metagenomic binning, comparative biology and taxonomic classification.</title>
        <authorList>
            <person name="Goeker M."/>
        </authorList>
    </citation>
    <scope>NUCLEOTIDE SEQUENCE [LARGE SCALE GENOMIC DNA]</scope>
    <source>
        <strain evidence="3 5">DSM 20580</strain>
    </source>
</reference>
<evidence type="ECO:0000313" key="2">
    <source>
        <dbReference type="EMBL" id="STX09862.1"/>
    </source>
</evidence>
<protein>
    <recommendedName>
        <fullName evidence="1">Tubby C-terminal domain-containing protein</fullName>
    </recommendedName>
</protein>
<dbReference type="AlphaFoldDB" id="A0A8B4QAY6"/>
<dbReference type="EMBL" id="SNZG01000006">
    <property type="protein sequence ID" value="TDR41357.1"/>
    <property type="molecule type" value="Genomic_DNA"/>
</dbReference>
<evidence type="ECO:0000313" key="5">
    <source>
        <dbReference type="Proteomes" id="UP000294641"/>
    </source>
</evidence>
<proteinExistence type="predicted"/>
<accession>A0A8B4QAY6</accession>
<name>A0A8B4QAY6_9BACL</name>
<comment type="caution">
    <text evidence="2">The sequence shown here is derived from an EMBL/GenBank/DDBJ whole genome shotgun (WGS) entry which is preliminary data.</text>
</comment>
<keyword evidence="5" id="KW-1185">Reference proteome</keyword>
<dbReference type="InterPro" id="IPR056944">
    <property type="entry name" value="Tubby_C-like"/>
</dbReference>
<reference evidence="2 4" key="1">
    <citation type="submission" date="2018-06" db="EMBL/GenBank/DDBJ databases">
        <authorList>
            <consortium name="Pathogen Informatics"/>
            <person name="Doyle S."/>
        </authorList>
    </citation>
    <scope>NUCLEOTIDE SEQUENCE [LARGE SCALE GENOMIC DNA]</scope>
    <source>
        <strain evidence="2 4">NCTC10597</strain>
    </source>
</reference>
<sequence length="173" mass="19715">MKIYNYEVPAVLQHTEPLLVELEGESIGTVKRVYSNPIKRVIDSTLDYKYFVKIESEIDGFPKAVCKKIQRKGKIFFEAKEDGAPIYRIAYTGWKALIPEVVISNGETMLRVDMDRELGSTFTYNEEVVAKWHTSFDDTRNVFIAKFEVEEDCPIKNPALLLSIAQAVLFIGA</sequence>
<dbReference type="Proteomes" id="UP000294641">
    <property type="component" value="Unassembled WGS sequence"/>
</dbReference>
<dbReference type="Proteomes" id="UP000254330">
    <property type="component" value="Unassembled WGS sequence"/>
</dbReference>
<gene>
    <name evidence="3" type="ORF">DFR61_10650</name>
    <name evidence="2" type="ORF">NCTC10597_01564</name>
</gene>
<organism evidence="2 4">
    <name type="scientific">Kurthia zopfii</name>
    <dbReference type="NCBI Taxonomy" id="1650"/>
    <lineage>
        <taxon>Bacteria</taxon>
        <taxon>Bacillati</taxon>
        <taxon>Bacillota</taxon>
        <taxon>Bacilli</taxon>
        <taxon>Bacillales</taxon>
        <taxon>Caryophanaceae</taxon>
        <taxon>Kurthia</taxon>
    </lineage>
</organism>
<evidence type="ECO:0000313" key="3">
    <source>
        <dbReference type="EMBL" id="TDR41357.1"/>
    </source>
</evidence>
<feature type="domain" description="Tubby C-terminal" evidence="1">
    <location>
        <begin position="4"/>
        <end position="171"/>
    </location>
</feature>
<evidence type="ECO:0000313" key="4">
    <source>
        <dbReference type="Proteomes" id="UP000254330"/>
    </source>
</evidence>
<dbReference type="RefSeq" id="WP_109348931.1">
    <property type="nucleotide sequence ID" value="NZ_BJUE01000003.1"/>
</dbReference>
<dbReference type="EMBL" id="UGNP01000001">
    <property type="protein sequence ID" value="STX09862.1"/>
    <property type="molecule type" value="Genomic_DNA"/>
</dbReference>
<dbReference type="OrthoDB" id="2451847at2"/>